<dbReference type="NCBIfam" id="TIGR01044">
    <property type="entry name" value="rplV_bact"/>
    <property type="match status" value="1"/>
</dbReference>
<comment type="subunit">
    <text evidence="7">Part of the 50S ribosomal subunit.</text>
</comment>
<evidence type="ECO:0000256" key="4">
    <source>
        <dbReference type="ARBA" id="ARBA00022980"/>
    </source>
</evidence>
<dbReference type="GO" id="GO:0019843">
    <property type="term" value="F:rRNA binding"/>
    <property type="evidence" value="ECO:0007669"/>
    <property type="project" value="UniProtKB-KW"/>
</dbReference>
<evidence type="ECO:0000256" key="7">
    <source>
        <dbReference type="RuleBase" id="RU004006"/>
    </source>
</evidence>
<comment type="caution">
    <text evidence="9">The sequence shown here is derived from an EMBL/GenBank/DDBJ whole genome shotgun (WGS) entry which is preliminary data.</text>
</comment>
<dbReference type="AlphaFoldDB" id="A0A2G9Z709"/>
<proteinExistence type="inferred from homology"/>
<keyword evidence="4 6" id="KW-0689">Ribosomal protein</keyword>
<dbReference type="Proteomes" id="UP000231235">
    <property type="component" value="Unassembled WGS sequence"/>
</dbReference>
<dbReference type="InterPro" id="IPR005727">
    <property type="entry name" value="Ribosomal_uL22_bac/chlpt-type"/>
</dbReference>
<reference evidence="9 10" key="1">
    <citation type="submission" date="2017-09" db="EMBL/GenBank/DDBJ databases">
        <title>Depth-based differentiation of microbial function through sediment-hosted aquifers and enrichment of novel symbionts in the deep terrestrial subsurface.</title>
        <authorList>
            <person name="Probst A.J."/>
            <person name="Ladd B."/>
            <person name="Jarett J.K."/>
            <person name="Geller-Mcgrath D.E."/>
            <person name="Sieber C.M."/>
            <person name="Emerson J.B."/>
            <person name="Anantharaman K."/>
            <person name="Thomas B.C."/>
            <person name="Malmstrom R."/>
            <person name="Stieglmeier M."/>
            <person name="Klingl A."/>
            <person name="Woyke T."/>
            <person name="Ryan C.M."/>
            <person name="Banfield J.F."/>
        </authorList>
    </citation>
    <scope>NUCLEOTIDE SEQUENCE [LARGE SCALE GENOMIC DNA]</scope>
    <source>
        <strain evidence="9">CG23_combo_of_CG06-09_8_20_14_all_39_39</strain>
    </source>
</reference>
<dbReference type="Pfam" id="PF00237">
    <property type="entry name" value="Ribosomal_L22"/>
    <property type="match status" value="1"/>
</dbReference>
<name>A0A2G9Z709_9BACT</name>
<dbReference type="Gene3D" id="3.90.470.10">
    <property type="entry name" value="Ribosomal protein L22/L17"/>
    <property type="match status" value="1"/>
</dbReference>
<comment type="similarity">
    <text evidence="1 6">Belongs to the universal ribosomal protein uL22 family.</text>
</comment>
<evidence type="ECO:0000256" key="8">
    <source>
        <dbReference type="RuleBase" id="RU004008"/>
    </source>
</evidence>
<sequence length="85" mass="9720">METTAKLRYLRMSPRKVRLVVDAIRGVSVEQALARLKFSDKRAVQPVAKLLNSAIANAEHNQDLKRDNLLIKEIKVDEGPVLKRW</sequence>
<keyword evidence="5 6" id="KW-0687">Ribonucleoprotein</keyword>
<dbReference type="SUPFAM" id="SSF54843">
    <property type="entry name" value="Ribosomal protein L22"/>
    <property type="match status" value="1"/>
</dbReference>
<dbReference type="InterPro" id="IPR047867">
    <property type="entry name" value="Ribosomal_uL22_bac/org-type"/>
</dbReference>
<evidence type="ECO:0000313" key="9">
    <source>
        <dbReference type="EMBL" id="PIP28935.1"/>
    </source>
</evidence>
<dbReference type="PANTHER" id="PTHR13501">
    <property type="entry name" value="CHLOROPLAST 50S RIBOSOMAL PROTEIN L22-RELATED"/>
    <property type="match status" value="1"/>
</dbReference>
<keyword evidence="2 7" id="KW-0699">rRNA-binding</keyword>
<evidence type="ECO:0000256" key="5">
    <source>
        <dbReference type="ARBA" id="ARBA00023274"/>
    </source>
</evidence>
<evidence type="ECO:0000256" key="6">
    <source>
        <dbReference type="RuleBase" id="RU004005"/>
    </source>
</evidence>
<dbReference type="EMBL" id="PCRX01000036">
    <property type="protein sequence ID" value="PIP28935.1"/>
    <property type="molecule type" value="Genomic_DNA"/>
</dbReference>
<dbReference type="CDD" id="cd00336">
    <property type="entry name" value="Ribosomal_L22"/>
    <property type="match status" value="1"/>
</dbReference>
<protein>
    <recommendedName>
        <fullName evidence="8">50S ribosomal protein L22</fullName>
    </recommendedName>
</protein>
<gene>
    <name evidence="9" type="ORF">COX28_01965</name>
</gene>
<comment type="function">
    <text evidence="8">This protein binds specifically to 23S rRNA; its binding is stimulated by other ribosomal proteins, e.g., L4, L17, and L20. It is important during the early stages of 50S assembly. It makes multiple contacts with different domains of the 23S rRNA in the assembled 50S subunit and ribosome.</text>
</comment>
<accession>A0A2G9Z709</accession>
<evidence type="ECO:0000256" key="2">
    <source>
        <dbReference type="ARBA" id="ARBA00022730"/>
    </source>
</evidence>
<evidence type="ECO:0000256" key="1">
    <source>
        <dbReference type="ARBA" id="ARBA00009451"/>
    </source>
</evidence>
<dbReference type="GO" id="GO:0003735">
    <property type="term" value="F:structural constituent of ribosome"/>
    <property type="evidence" value="ECO:0007669"/>
    <property type="project" value="InterPro"/>
</dbReference>
<organism evidence="9 10">
    <name type="scientific">Candidatus Kuenenbacteria bacterium CG23_combo_of_CG06-09_8_20_14_all_39_39</name>
    <dbReference type="NCBI Taxonomy" id="1974623"/>
    <lineage>
        <taxon>Bacteria</taxon>
        <taxon>Candidatus Kueneniibacteriota</taxon>
    </lineage>
</organism>
<feature type="non-terminal residue" evidence="9">
    <location>
        <position position="85"/>
    </location>
</feature>
<dbReference type="PANTHER" id="PTHR13501:SF8">
    <property type="entry name" value="LARGE RIBOSOMAL SUBUNIT PROTEIN UL22M"/>
    <property type="match status" value="1"/>
</dbReference>
<dbReference type="GO" id="GO:0006412">
    <property type="term" value="P:translation"/>
    <property type="evidence" value="ECO:0007669"/>
    <property type="project" value="InterPro"/>
</dbReference>
<evidence type="ECO:0000256" key="3">
    <source>
        <dbReference type="ARBA" id="ARBA00022884"/>
    </source>
</evidence>
<keyword evidence="3 7" id="KW-0694">RNA-binding</keyword>
<dbReference type="InterPro" id="IPR036394">
    <property type="entry name" value="Ribosomal_uL22_sf"/>
</dbReference>
<dbReference type="InterPro" id="IPR001063">
    <property type="entry name" value="Ribosomal_uL22"/>
</dbReference>
<dbReference type="GO" id="GO:0022625">
    <property type="term" value="C:cytosolic large ribosomal subunit"/>
    <property type="evidence" value="ECO:0007669"/>
    <property type="project" value="TreeGrafter"/>
</dbReference>
<evidence type="ECO:0000313" key="10">
    <source>
        <dbReference type="Proteomes" id="UP000231235"/>
    </source>
</evidence>